<reference evidence="1" key="1">
    <citation type="submission" date="2020-11" db="EMBL/GenBank/DDBJ databases">
        <authorList>
            <person name="Tran Van P."/>
        </authorList>
    </citation>
    <scope>NUCLEOTIDE SEQUENCE</scope>
</reference>
<dbReference type="EMBL" id="OC000036">
    <property type="protein sequence ID" value="CAD7255851.1"/>
    <property type="molecule type" value="Genomic_DNA"/>
</dbReference>
<organism evidence="1">
    <name type="scientific">Timema shepardi</name>
    <name type="common">Walking stick</name>
    <dbReference type="NCBI Taxonomy" id="629360"/>
    <lineage>
        <taxon>Eukaryota</taxon>
        <taxon>Metazoa</taxon>
        <taxon>Ecdysozoa</taxon>
        <taxon>Arthropoda</taxon>
        <taxon>Hexapoda</taxon>
        <taxon>Insecta</taxon>
        <taxon>Pterygota</taxon>
        <taxon>Neoptera</taxon>
        <taxon>Polyneoptera</taxon>
        <taxon>Phasmatodea</taxon>
        <taxon>Timematodea</taxon>
        <taxon>Timematoidea</taxon>
        <taxon>Timematidae</taxon>
        <taxon>Timema</taxon>
    </lineage>
</organism>
<evidence type="ECO:0000313" key="1">
    <source>
        <dbReference type="EMBL" id="CAD7255851.1"/>
    </source>
</evidence>
<dbReference type="AlphaFoldDB" id="A0A7R9FUT4"/>
<sequence>MRFILNYGEVVVPHLMNAQTQSGDDNRNPTPVLTRTISLPADEYGCAEGDAPWTSGSIEEDTVLSSVCAQSSGREGVGCDIVVCACGKVAEWTGGRDDRPRSAVGRGHRLASGWGFRGSVPVFVWRESLKQFCKNHPQYTRLNRDTNLNLPVIGSLIYCVNGALDHATTKAAFRPPKRVSACFLRDSDKEQSFFCEYHSSVRDKTNKVLPMTKIGLQRMHSLRGNLHRERDELTTQDSSHGGSEVSLFVQIREISL</sequence>
<proteinExistence type="predicted"/>
<accession>A0A7R9FUT4</accession>
<gene>
    <name evidence="1" type="ORF">TSIB3V08_LOCUS143</name>
</gene>
<name>A0A7R9FUT4_TIMSH</name>
<protein>
    <submittedName>
        <fullName evidence="1">Uncharacterized protein</fullName>
    </submittedName>
</protein>